<evidence type="ECO:0000256" key="2">
    <source>
        <dbReference type="ARBA" id="ARBA00022448"/>
    </source>
</evidence>
<feature type="transmembrane region" description="Helical" evidence="9">
    <location>
        <begin position="297"/>
        <end position="314"/>
    </location>
</feature>
<feature type="transmembrane region" description="Helical" evidence="9">
    <location>
        <begin position="183"/>
        <end position="204"/>
    </location>
</feature>
<feature type="transmembrane region" description="Helical" evidence="9">
    <location>
        <begin position="147"/>
        <end position="171"/>
    </location>
</feature>
<evidence type="ECO:0000256" key="5">
    <source>
        <dbReference type="ARBA" id="ARBA00022692"/>
    </source>
</evidence>
<keyword evidence="5 9" id="KW-0812">Transmembrane</keyword>
<feature type="transmembrane region" description="Helical" evidence="9">
    <location>
        <begin position="43"/>
        <end position="64"/>
    </location>
</feature>
<dbReference type="Pfam" id="PF04143">
    <property type="entry name" value="Sulf_transp"/>
    <property type="match status" value="1"/>
</dbReference>
<evidence type="ECO:0000256" key="6">
    <source>
        <dbReference type="ARBA" id="ARBA00022989"/>
    </source>
</evidence>
<evidence type="ECO:0000256" key="3">
    <source>
        <dbReference type="ARBA" id="ARBA00022475"/>
    </source>
</evidence>
<evidence type="ECO:0000313" key="10">
    <source>
        <dbReference type="EMBL" id="MBW8635710.1"/>
    </source>
</evidence>
<dbReference type="EMBL" id="JAICBX010000001">
    <property type="protein sequence ID" value="MBW8635710.1"/>
    <property type="molecule type" value="Genomic_DNA"/>
</dbReference>
<dbReference type="InterPro" id="IPR007272">
    <property type="entry name" value="Sulf_transp_TsuA/YedE"/>
</dbReference>
<evidence type="ECO:0000256" key="4">
    <source>
        <dbReference type="ARBA" id="ARBA00022519"/>
    </source>
</evidence>
<evidence type="ECO:0000256" key="7">
    <source>
        <dbReference type="ARBA" id="ARBA00023136"/>
    </source>
</evidence>
<keyword evidence="2" id="KW-0813">Transport</keyword>
<gene>
    <name evidence="10" type="ORF">K1W69_00805</name>
</gene>
<comment type="subcellular location">
    <subcellularLocation>
        <location evidence="1">Cell inner membrane</location>
        <topology evidence="1">Multi-pass membrane protein</topology>
    </subcellularLocation>
</comment>
<feature type="transmembrane region" description="Helical" evidence="9">
    <location>
        <begin position="326"/>
        <end position="345"/>
    </location>
</feature>
<feature type="transmembrane region" description="Helical" evidence="9">
    <location>
        <begin position="232"/>
        <end position="252"/>
    </location>
</feature>
<dbReference type="PANTHER" id="PTHR30574">
    <property type="entry name" value="INNER MEMBRANE PROTEIN YEDE"/>
    <property type="match status" value="1"/>
</dbReference>
<keyword evidence="11" id="KW-1185">Reference proteome</keyword>
<evidence type="ECO:0000313" key="11">
    <source>
        <dbReference type="Proteomes" id="UP001196509"/>
    </source>
</evidence>
<dbReference type="GO" id="GO:0005886">
    <property type="term" value="C:plasma membrane"/>
    <property type="evidence" value="ECO:0007669"/>
    <property type="project" value="UniProtKB-SubCell"/>
</dbReference>
<sequence length="389" mass="40639">MLQKTPGTNLPVQRPVLVASLALALLLVLATWREGSTRSTEAVLLGLLAGASLYHASFGFTWAWRQVAVEARSDGLRAQFLLILLTCAVSFPLLESGGVFGRTLHGAVAPFGVSAALGAFLFGVGMQFSGSCASGTLFTAGGGNTRMIATLAGFVLGSIVATAHMSFWWSLPAFRAYSLVDEFGAIPAFAFTALALGAIAILAMRRELRRYGHLEEAVWTGGLLRGPWPKTWGAIALAVVSILTLVTLTHPWGITSAFALWGAKIAHGVGVPVETWPYWSGQAHRIEASVFADTTSVMNFGIVAGAFLAASIAGRFAPTFQISGRALLLSIGGGLLMGYGARLAYGCNIGAYLGGVISGSLHGWGWLVFGFAGSVAGIRIRSKIAGGTF</sequence>
<proteinExistence type="inferred from homology"/>
<feature type="transmembrane region" description="Helical" evidence="9">
    <location>
        <begin position="106"/>
        <end position="126"/>
    </location>
</feature>
<dbReference type="AlphaFoldDB" id="A0AAE2ZJH9"/>
<keyword evidence="7 9" id="KW-0472">Membrane</keyword>
<reference evidence="10" key="1">
    <citation type="submission" date="2021-08" db="EMBL/GenBank/DDBJ databases">
        <title>Hoeflea bacterium WL0058 sp. nov., isolated from the sediment.</title>
        <authorList>
            <person name="Wang L."/>
            <person name="Zhang D."/>
        </authorList>
    </citation>
    <scope>NUCLEOTIDE SEQUENCE</scope>
    <source>
        <strain evidence="10">WL0058</strain>
    </source>
</reference>
<feature type="transmembrane region" description="Helical" evidence="9">
    <location>
        <begin position="76"/>
        <end position="94"/>
    </location>
</feature>
<keyword evidence="3" id="KW-1003">Cell membrane</keyword>
<name>A0AAE2ZJH9_9HYPH</name>
<evidence type="ECO:0000256" key="1">
    <source>
        <dbReference type="ARBA" id="ARBA00004429"/>
    </source>
</evidence>
<dbReference type="Proteomes" id="UP001196509">
    <property type="component" value="Unassembled WGS sequence"/>
</dbReference>
<comment type="caution">
    <text evidence="10">The sequence shown here is derived from an EMBL/GenBank/DDBJ whole genome shotgun (WGS) entry which is preliminary data.</text>
</comment>
<evidence type="ECO:0000256" key="8">
    <source>
        <dbReference type="ARBA" id="ARBA00035655"/>
    </source>
</evidence>
<organism evidence="10 11">
    <name type="scientific">Flavimaribacter sediminis</name>
    <dbReference type="NCBI Taxonomy" id="2865987"/>
    <lineage>
        <taxon>Bacteria</taxon>
        <taxon>Pseudomonadati</taxon>
        <taxon>Pseudomonadota</taxon>
        <taxon>Alphaproteobacteria</taxon>
        <taxon>Hyphomicrobiales</taxon>
        <taxon>Rhizobiaceae</taxon>
        <taxon>Flavimaribacter</taxon>
    </lineage>
</organism>
<keyword evidence="6 9" id="KW-1133">Transmembrane helix</keyword>
<evidence type="ECO:0000256" key="9">
    <source>
        <dbReference type="SAM" id="Phobius"/>
    </source>
</evidence>
<dbReference type="PANTHER" id="PTHR30574:SF1">
    <property type="entry name" value="SULPHUR TRANSPORT DOMAIN-CONTAINING PROTEIN"/>
    <property type="match status" value="1"/>
</dbReference>
<accession>A0AAE2ZJH9</accession>
<keyword evidence="4" id="KW-0997">Cell inner membrane</keyword>
<comment type="similarity">
    <text evidence="8">Belongs to the TsuA/YedE (TC 9.B.102) family.</text>
</comment>
<feature type="transmembrane region" description="Helical" evidence="9">
    <location>
        <begin position="351"/>
        <end position="373"/>
    </location>
</feature>
<protein>
    <submittedName>
        <fullName evidence="10">YeeE/YedE family protein</fullName>
    </submittedName>
</protein>